<keyword evidence="1" id="KW-1133">Transmembrane helix</keyword>
<keyword evidence="2" id="KW-0614">Plasmid</keyword>
<keyword evidence="1" id="KW-0812">Transmembrane</keyword>
<keyword evidence="1" id="KW-0472">Membrane</keyword>
<organism evidence="2 3">
    <name type="scientific">Natronorubrum bangense</name>
    <dbReference type="NCBI Taxonomy" id="61858"/>
    <lineage>
        <taxon>Archaea</taxon>
        <taxon>Methanobacteriati</taxon>
        <taxon>Methanobacteriota</taxon>
        <taxon>Stenosarchaea group</taxon>
        <taxon>Halobacteria</taxon>
        <taxon>Halobacteriales</taxon>
        <taxon>Natrialbaceae</taxon>
        <taxon>Natronorubrum</taxon>
    </lineage>
</organism>
<dbReference type="AlphaFoldDB" id="A0A4D6HTX8"/>
<geneLocation type="plasmid" evidence="2">
    <name>unnamed1</name>
</geneLocation>
<feature type="transmembrane region" description="Helical" evidence="1">
    <location>
        <begin position="48"/>
        <end position="70"/>
    </location>
</feature>
<dbReference type="RefSeq" id="WP_006067017.1">
    <property type="nucleotide sequence ID" value="NZ_CP031306.1"/>
</dbReference>
<accession>A0A4D6HTX8</accession>
<sequence length="210" mass="22540">MTTCPYCDDSVPDDKYGGHLERVHADELTAIDRRRVDLTEDESNRRSLLLYAGAGVVLVLFVIGYAAVFLGPGTAASSAAIQPDPSAPIHEHGTLTVQYDDTVVAFDDPELTERDNCFHFHDHDGGEIWHAHCADVSIEYALETLDMDVTAESATIDGQTFDEADGDTVSVTVNGEDVDPQEYILEGVESVDDAADGAGDHVEIVVTSGG</sequence>
<name>A0A4D6HTX8_9EURY</name>
<evidence type="ECO:0000313" key="3">
    <source>
        <dbReference type="Proteomes" id="UP000296822"/>
    </source>
</evidence>
<dbReference type="KEGG" id="nbg:DV706_17500"/>
<dbReference type="GeneID" id="39853073"/>
<dbReference type="Proteomes" id="UP000296822">
    <property type="component" value="Plasmid unnamed1"/>
</dbReference>
<gene>
    <name evidence="2" type="ORF">DV706_17500</name>
</gene>
<evidence type="ECO:0000313" key="2">
    <source>
        <dbReference type="EMBL" id="QCC56337.1"/>
    </source>
</evidence>
<reference evidence="2 3" key="1">
    <citation type="journal article" date="2019" name="Nat. Commun.">
        <title>A new type of DNA phosphorothioation-based antiviral system in archaea.</title>
        <authorList>
            <person name="Xiong L."/>
            <person name="Liu S."/>
            <person name="Chen S."/>
            <person name="Xiao Y."/>
            <person name="Zhu B."/>
            <person name="Gao Y."/>
            <person name="Zhang Y."/>
            <person name="Chen B."/>
            <person name="Luo J."/>
            <person name="Deng Z."/>
            <person name="Chen X."/>
            <person name="Wang L."/>
            <person name="Chen S."/>
        </authorList>
    </citation>
    <scope>NUCLEOTIDE SEQUENCE [LARGE SCALE GENOMIC DNA]</scope>
    <source>
        <strain evidence="2 3">JCM 10635</strain>
        <plasmid evidence="2 3">unnamed1</plasmid>
    </source>
</reference>
<evidence type="ECO:0000256" key="1">
    <source>
        <dbReference type="SAM" id="Phobius"/>
    </source>
</evidence>
<proteinExistence type="predicted"/>
<dbReference type="EMBL" id="CP031306">
    <property type="protein sequence ID" value="QCC56337.1"/>
    <property type="molecule type" value="Genomic_DNA"/>
</dbReference>
<protein>
    <submittedName>
        <fullName evidence="2">Uncharacterized protein</fullName>
    </submittedName>
</protein>